<accession>A0A0E9N1X1</accession>
<proteinExistence type="predicted"/>
<name>A0A0E9N1X1_9BACT</name>
<dbReference type="CDD" id="cd02440">
    <property type="entry name" value="AdoMet_MTases"/>
    <property type="match status" value="1"/>
</dbReference>
<reference evidence="1 2" key="1">
    <citation type="submission" date="2015-04" db="EMBL/GenBank/DDBJ databases">
        <title>Whole genome shotgun sequence of Flavihumibacter petaseus NBRC 106054.</title>
        <authorList>
            <person name="Miyazawa S."/>
            <person name="Hosoyama A."/>
            <person name="Hashimoto M."/>
            <person name="Noguchi M."/>
            <person name="Tsuchikane K."/>
            <person name="Ohji S."/>
            <person name="Yamazoe A."/>
            <person name="Ichikawa N."/>
            <person name="Kimura A."/>
            <person name="Fujita N."/>
        </authorList>
    </citation>
    <scope>NUCLEOTIDE SEQUENCE [LARGE SCALE GENOMIC DNA]</scope>
    <source>
        <strain evidence="1 2">NBRC 106054</strain>
    </source>
</reference>
<dbReference type="GO" id="GO:0032259">
    <property type="term" value="P:methylation"/>
    <property type="evidence" value="ECO:0007669"/>
    <property type="project" value="UniProtKB-KW"/>
</dbReference>
<keyword evidence="2" id="KW-1185">Reference proteome</keyword>
<dbReference type="OrthoDB" id="9789123at2"/>
<dbReference type="PANTHER" id="PTHR43861:SF1">
    <property type="entry name" value="TRANS-ACONITATE 2-METHYLTRANSFERASE"/>
    <property type="match status" value="1"/>
</dbReference>
<keyword evidence="1" id="KW-0489">Methyltransferase</keyword>
<dbReference type="EMBL" id="BBWV01000002">
    <property type="protein sequence ID" value="GAO43849.1"/>
    <property type="molecule type" value="Genomic_DNA"/>
</dbReference>
<protein>
    <submittedName>
        <fullName evidence="1">Trans-aconitate 2-methyltransferase</fullName>
    </submittedName>
</protein>
<dbReference type="RefSeq" id="WP_046369674.1">
    <property type="nucleotide sequence ID" value="NZ_BBWV01000002.1"/>
</dbReference>
<dbReference type="SUPFAM" id="SSF53335">
    <property type="entry name" value="S-adenosyl-L-methionine-dependent methyltransferases"/>
    <property type="match status" value="1"/>
</dbReference>
<dbReference type="GO" id="GO:0030798">
    <property type="term" value="F:trans-aconitate 2-methyltransferase activity"/>
    <property type="evidence" value="ECO:0007669"/>
    <property type="project" value="InterPro"/>
</dbReference>
<comment type="caution">
    <text evidence="1">The sequence shown here is derived from an EMBL/GenBank/DDBJ whole genome shotgun (WGS) entry which is preliminary data.</text>
</comment>
<evidence type="ECO:0000313" key="1">
    <source>
        <dbReference type="EMBL" id="GAO43849.1"/>
    </source>
</evidence>
<keyword evidence="1" id="KW-0808">Transferase</keyword>
<evidence type="ECO:0000313" key="2">
    <source>
        <dbReference type="Proteomes" id="UP000033121"/>
    </source>
</evidence>
<dbReference type="STRING" id="1220578.FPE01S_02_09550"/>
<dbReference type="Proteomes" id="UP000033121">
    <property type="component" value="Unassembled WGS sequence"/>
</dbReference>
<organism evidence="1 2">
    <name type="scientific">Flavihumibacter petaseus NBRC 106054</name>
    <dbReference type="NCBI Taxonomy" id="1220578"/>
    <lineage>
        <taxon>Bacteria</taxon>
        <taxon>Pseudomonadati</taxon>
        <taxon>Bacteroidota</taxon>
        <taxon>Chitinophagia</taxon>
        <taxon>Chitinophagales</taxon>
        <taxon>Chitinophagaceae</taxon>
        <taxon>Flavihumibacter</taxon>
    </lineage>
</organism>
<dbReference type="Pfam" id="PF13489">
    <property type="entry name" value="Methyltransf_23"/>
    <property type="match status" value="1"/>
</dbReference>
<sequence length="252" mass="29051">MAWNPELYNQFKEERYQPFHDLVGHIYPRQGMNIIDLGCGTGELTQLLAEKFSPHKITGIDTSAEMLAKAPRTGRIAFVNRSVEAQLEREEHWDLIFANASLQWVDDHAVLFPKIISKLHSGGQLAVQMPSQQENRLNQVLDTLVRESPFREALQGWRRDSPVLGLDAYTQLFFQQGAQDVVIYQKVYPLLVPAADRLYDFIAGSALVPYMERLENQLQDLLEAAFRERIRKQFNGTPVVYPFKRLILYGRF</sequence>
<dbReference type="AlphaFoldDB" id="A0A0E9N1X1"/>
<gene>
    <name evidence="1" type="primary">tam</name>
    <name evidence="1" type="ORF">FPE01S_02_09550</name>
</gene>
<dbReference type="InterPro" id="IPR029063">
    <property type="entry name" value="SAM-dependent_MTases_sf"/>
</dbReference>
<dbReference type="Gene3D" id="1.10.150.290">
    <property type="entry name" value="S-adenosyl-L-methionine-dependent methyltransferases"/>
    <property type="match status" value="1"/>
</dbReference>
<dbReference type="InterPro" id="IPR023149">
    <property type="entry name" value="Trans_acon_MeTrfase_C"/>
</dbReference>
<dbReference type="PANTHER" id="PTHR43861">
    <property type="entry name" value="TRANS-ACONITATE 2-METHYLTRANSFERASE-RELATED"/>
    <property type="match status" value="1"/>
</dbReference>
<dbReference type="Gene3D" id="3.40.50.150">
    <property type="entry name" value="Vaccinia Virus protein VP39"/>
    <property type="match status" value="1"/>
</dbReference>